<dbReference type="Gene3D" id="1.10.150.20">
    <property type="entry name" value="5' to 3' exonuclease, C-terminal subdomain"/>
    <property type="match status" value="1"/>
</dbReference>
<keyword evidence="9" id="KW-1185">Reference proteome</keyword>
<dbReference type="InterPro" id="IPR036279">
    <property type="entry name" value="5-3_exonuclease_C_sf"/>
</dbReference>
<dbReference type="Gene3D" id="3.40.50.1010">
    <property type="entry name" value="5'-nuclease"/>
    <property type="match status" value="1"/>
</dbReference>
<dbReference type="CDD" id="cd09898">
    <property type="entry name" value="H3TH_53EXO"/>
    <property type="match status" value="1"/>
</dbReference>
<dbReference type="CDD" id="cd09859">
    <property type="entry name" value="PIN_53EXO"/>
    <property type="match status" value="1"/>
</dbReference>
<dbReference type="EMBL" id="LT629776">
    <property type="protein sequence ID" value="SDR83248.1"/>
    <property type="molecule type" value="Genomic_DNA"/>
</dbReference>
<dbReference type="SMART" id="SM00279">
    <property type="entry name" value="HhH2"/>
    <property type="match status" value="1"/>
</dbReference>
<accession>A0A1H1M915</accession>
<dbReference type="Pfam" id="PF01367">
    <property type="entry name" value="5_3_exonuc"/>
    <property type="match status" value="1"/>
</dbReference>
<dbReference type="GO" id="GO:0033567">
    <property type="term" value="P:DNA replication, Okazaki fragment processing"/>
    <property type="evidence" value="ECO:0007669"/>
    <property type="project" value="InterPro"/>
</dbReference>
<name>A0A1H1M915_9CELL</name>
<dbReference type="InterPro" id="IPR008918">
    <property type="entry name" value="HhH2"/>
</dbReference>
<evidence type="ECO:0000256" key="5">
    <source>
        <dbReference type="ARBA" id="ARBA00049957"/>
    </source>
</evidence>
<dbReference type="GO" id="GO:0017108">
    <property type="term" value="F:5'-flap endonuclease activity"/>
    <property type="evidence" value="ECO:0007669"/>
    <property type="project" value="InterPro"/>
</dbReference>
<dbReference type="SMART" id="SM00475">
    <property type="entry name" value="53EXOc"/>
    <property type="match status" value="1"/>
</dbReference>
<dbReference type="InterPro" id="IPR020046">
    <property type="entry name" value="5-3_exonucl_a-hlix_arch_N"/>
</dbReference>
<dbReference type="InterPro" id="IPR038969">
    <property type="entry name" value="FEN"/>
</dbReference>
<dbReference type="Pfam" id="PF02739">
    <property type="entry name" value="5_3_exonuc_N"/>
    <property type="match status" value="1"/>
</dbReference>
<evidence type="ECO:0000256" key="3">
    <source>
        <dbReference type="ARBA" id="ARBA00022839"/>
    </source>
</evidence>
<keyword evidence="2" id="KW-0378">Hydrolase</keyword>
<dbReference type="AlphaFoldDB" id="A0A1H1M915"/>
<dbReference type="SUPFAM" id="SSF47807">
    <property type="entry name" value="5' to 3' exonuclease, C-terminal subdomain"/>
    <property type="match status" value="1"/>
</dbReference>
<dbReference type="OrthoDB" id="9806424at2"/>
<evidence type="ECO:0000259" key="7">
    <source>
        <dbReference type="SMART" id="SM00475"/>
    </source>
</evidence>
<dbReference type="RefSeq" id="WP_083371223.1">
    <property type="nucleotide sequence ID" value="NZ_LT629776.1"/>
</dbReference>
<evidence type="ECO:0000313" key="9">
    <source>
        <dbReference type="Proteomes" id="UP000185663"/>
    </source>
</evidence>
<sequence length="325" mass="34693">MSRLLLLDTASLYFRAFYGVPDSLRSPQGEPVNAVRGLLDMIATLVTDHEPTRLVACWDDEWRPAFRVAAIGSYKEHRVAEGGVGARADGGDVEEVPDALTPQIPVIAEVLAALGIPRVGSPGFEADDIIGTLVAREVAAGSDRTTAERTSVDVVTGDRDLFQLVDDDAAVRILYPARGVKNLEVVDQARLAEKYGVPTGQAYAEMATLRGDPSDGLPGVRGIGEKTAATLLDRFGDLDGILRARDDAEERGLTATQRTRLTETADYLDAAPTVVQVVRDVPVGDLDDALPAAPADPAALERLSDRWGLGTSVRRVLAALESADR</sequence>
<evidence type="ECO:0000256" key="4">
    <source>
        <dbReference type="ARBA" id="ARBA00023125"/>
    </source>
</evidence>
<dbReference type="SUPFAM" id="SSF88723">
    <property type="entry name" value="PIN domain-like"/>
    <property type="match status" value="1"/>
</dbReference>
<keyword evidence="3 8" id="KW-0269">Exonuclease</keyword>
<dbReference type="InterPro" id="IPR020045">
    <property type="entry name" value="DNA_polI_H3TH"/>
</dbReference>
<dbReference type="InterPro" id="IPR002421">
    <property type="entry name" value="5-3_exonuclease"/>
</dbReference>
<dbReference type="GO" id="GO:0008409">
    <property type="term" value="F:5'-3' exonuclease activity"/>
    <property type="evidence" value="ECO:0007669"/>
    <property type="project" value="InterPro"/>
</dbReference>
<proteinExistence type="predicted"/>
<reference evidence="8 9" key="1">
    <citation type="submission" date="2016-10" db="EMBL/GenBank/DDBJ databases">
        <authorList>
            <person name="de Groot N.N."/>
        </authorList>
    </citation>
    <scope>NUCLEOTIDE SEQUENCE [LARGE SCALE GENOMIC DNA]</scope>
    <source>
        <strain evidence="8 9">DSM 22126</strain>
    </source>
</reference>
<evidence type="ECO:0000313" key="8">
    <source>
        <dbReference type="EMBL" id="SDR83248.1"/>
    </source>
</evidence>
<organism evidence="8 9">
    <name type="scientific">Paraoerskovia marina</name>
    <dbReference type="NCBI Taxonomy" id="545619"/>
    <lineage>
        <taxon>Bacteria</taxon>
        <taxon>Bacillati</taxon>
        <taxon>Actinomycetota</taxon>
        <taxon>Actinomycetes</taxon>
        <taxon>Micrococcales</taxon>
        <taxon>Cellulomonadaceae</taxon>
        <taxon>Paraoerskovia</taxon>
    </lineage>
</organism>
<dbReference type="InterPro" id="IPR029060">
    <property type="entry name" value="PIN-like_dom_sf"/>
</dbReference>
<dbReference type="PANTHER" id="PTHR42646:SF2">
    <property type="entry name" value="5'-3' EXONUCLEASE FAMILY PROTEIN"/>
    <property type="match status" value="1"/>
</dbReference>
<gene>
    <name evidence="8" type="ORF">SAMN04489860_0172</name>
</gene>
<keyword evidence="4" id="KW-0238">DNA-binding</keyword>
<comment type="function">
    <text evidence="5">5'-3' exonuclease acting preferentially on double-stranded DNA.</text>
</comment>
<dbReference type="GO" id="GO:0003677">
    <property type="term" value="F:DNA binding"/>
    <property type="evidence" value="ECO:0007669"/>
    <property type="project" value="UniProtKB-KW"/>
</dbReference>
<dbReference type="STRING" id="545619.SAMN04489860_0172"/>
<dbReference type="Proteomes" id="UP000185663">
    <property type="component" value="Chromosome I"/>
</dbReference>
<dbReference type="PANTHER" id="PTHR42646">
    <property type="entry name" value="FLAP ENDONUCLEASE XNI"/>
    <property type="match status" value="1"/>
</dbReference>
<evidence type="ECO:0000256" key="2">
    <source>
        <dbReference type="ARBA" id="ARBA00022801"/>
    </source>
</evidence>
<dbReference type="eggNOG" id="COG0258">
    <property type="taxonomic scope" value="Bacteria"/>
</dbReference>
<keyword evidence="1" id="KW-0540">Nuclease</keyword>
<protein>
    <recommendedName>
        <fullName evidence="6">5'-3' exonuclease</fullName>
    </recommendedName>
</protein>
<feature type="domain" description="5'-3' exonuclease" evidence="7">
    <location>
        <begin position="2"/>
        <end position="291"/>
    </location>
</feature>
<evidence type="ECO:0000256" key="1">
    <source>
        <dbReference type="ARBA" id="ARBA00022722"/>
    </source>
</evidence>
<evidence type="ECO:0000256" key="6">
    <source>
        <dbReference type="ARBA" id="ARBA00050026"/>
    </source>
</evidence>